<comment type="subcellular location">
    <subcellularLocation>
        <location evidence="2">Cell inner membrane</location>
        <topology evidence="2">Multi-pass membrane protein</topology>
    </subcellularLocation>
</comment>
<comment type="similarity">
    <text evidence="3 12">Belongs to the CcmB/CycW/HelB family.</text>
</comment>
<dbReference type="PIRSF" id="PIRSF002764">
    <property type="entry name" value="CcmB"/>
    <property type="match status" value="1"/>
</dbReference>
<feature type="transmembrane region" description="Helical" evidence="13">
    <location>
        <begin position="187"/>
        <end position="209"/>
    </location>
</feature>
<dbReference type="GO" id="GO:0005886">
    <property type="term" value="C:plasma membrane"/>
    <property type="evidence" value="ECO:0007669"/>
    <property type="project" value="UniProtKB-SubCell"/>
</dbReference>
<name>A0A0D6PHA7_9PROT</name>
<proteinExistence type="inferred from homology"/>
<dbReference type="GO" id="GO:0017004">
    <property type="term" value="P:cytochrome complex assembly"/>
    <property type="evidence" value="ECO:0007669"/>
    <property type="project" value="UniProtKB-KW"/>
</dbReference>
<comment type="function">
    <text evidence="1 12">Required for the export of heme to the periplasm for the biogenesis of c-type cytochromes.</text>
</comment>
<keyword evidence="5 12" id="KW-0813">Transport</keyword>
<reference evidence="14 15" key="1">
    <citation type="submission" date="2012-11" db="EMBL/GenBank/DDBJ databases">
        <title>Whole genome sequence of Acidocella aminolytica 101 = DSM 11237.</title>
        <authorList>
            <person name="Azuma Y."/>
            <person name="Higashiura N."/>
            <person name="Hirakawa H."/>
            <person name="Matsushita K."/>
        </authorList>
    </citation>
    <scope>NUCLEOTIDE SEQUENCE [LARGE SCALE GENOMIC DNA]</scope>
    <source>
        <strain evidence="15">101 / DSM 11237</strain>
    </source>
</reference>
<dbReference type="PANTHER" id="PTHR30070:SF1">
    <property type="entry name" value="CYTOCHROME C BIOGENESIS B-RELATED"/>
    <property type="match status" value="1"/>
</dbReference>
<evidence type="ECO:0000256" key="2">
    <source>
        <dbReference type="ARBA" id="ARBA00004429"/>
    </source>
</evidence>
<accession>A0A0D6PHA7</accession>
<dbReference type="PRINTS" id="PR01414">
    <property type="entry name" value="CCMBBIOGNSIS"/>
</dbReference>
<dbReference type="RefSeq" id="WP_048879144.1">
    <property type="nucleotide sequence ID" value="NZ_BANC01000055.1"/>
</dbReference>
<keyword evidence="7 12" id="KW-0997">Cell inner membrane</keyword>
<dbReference type="OrthoDB" id="9812915at2"/>
<dbReference type="Proteomes" id="UP000032668">
    <property type="component" value="Unassembled WGS sequence"/>
</dbReference>
<dbReference type="EMBL" id="BANC01000055">
    <property type="protein sequence ID" value="GAN80751.1"/>
    <property type="molecule type" value="Genomic_DNA"/>
</dbReference>
<evidence type="ECO:0000256" key="4">
    <source>
        <dbReference type="ARBA" id="ARBA00016452"/>
    </source>
</evidence>
<feature type="transmembrane region" description="Helical" evidence="13">
    <location>
        <begin position="99"/>
        <end position="120"/>
    </location>
</feature>
<evidence type="ECO:0000256" key="7">
    <source>
        <dbReference type="ARBA" id="ARBA00022519"/>
    </source>
</evidence>
<keyword evidence="11 12" id="KW-0472">Membrane</keyword>
<dbReference type="STRING" id="1120923.SAMN02746095_01832"/>
<evidence type="ECO:0000256" key="12">
    <source>
        <dbReference type="PIRNR" id="PIRNR002764"/>
    </source>
</evidence>
<dbReference type="GO" id="GO:0015232">
    <property type="term" value="F:heme transmembrane transporter activity"/>
    <property type="evidence" value="ECO:0007669"/>
    <property type="project" value="InterPro"/>
</dbReference>
<evidence type="ECO:0000313" key="14">
    <source>
        <dbReference type="EMBL" id="GAN80751.1"/>
    </source>
</evidence>
<dbReference type="Pfam" id="PF03379">
    <property type="entry name" value="CcmB"/>
    <property type="match status" value="1"/>
</dbReference>
<comment type="caution">
    <text evidence="14">The sequence shown here is derived from an EMBL/GenBank/DDBJ whole genome shotgun (WGS) entry which is preliminary data.</text>
</comment>
<evidence type="ECO:0000256" key="6">
    <source>
        <dbReference type="ARBA" id="ARBA00022475"/>
    </source>
</evidence>
<keyword evidence="6 12" id="KW-1003">Cell membrane</keyword>
<gene>
    <name evidence="14" type="ORF">Aam_056_015</name>
</gene>
<sequence length="214" mass="22339">MISLIAKELRLSFRHGAESMAALLFFIIAGTLFAFGVGPDPSILSRIAPSVVWVTALLAALLPLDRLFGPDFEDGTLDLLLLSGKPAYEIAAAKAASHWLTTGLPLLIMAAPLAVMLRLPGDRLPVLLLTLLPGTLIFSLLGTMAAALTTGARRGAILMPLITLPLMIPSLIFGTAAATSPHPAPPFYMIFAMLLAALPLAPLGTGLALRAAAE</sequence>
<evidence type="ECO:0000256" key="3">
    <source>
        <dbReference type="ARBA" id="ARBA00010544"/>
    </source>
</evidence>
<keyword evidence="9 12" id="KW-0201">Cytochrome c-type biogenesis</keyword>
<protein>
    <recommendedName>
        <fullName evidence="4 12">Heme exporter protein B</fullName>
    </recommendedName>
</protein>
<evidence type="ECO:0000256" key="10">
    <source>
        <dbReference type="ARBA" id="ARBA00022989"/>
    </source>
</evidence>
<evidence type="ECO:0000256" key="1">
    <source>
        <dbReference type="ARBA" id="ARBA00002442"/>
    </source>
</evidence>
<evidence type="ECO:0000313" key="15">
    <source>
        <dbReference type="Proteomes" id="UP000032668"/>
    </source>
</evidence>
<evidence type="ECO:0000256" key="9">
    <source>
        <dbReference type="ARBA" id="ARBA00022748"/>
    </source>
</evidence>
<feature type="transmembrane region" description="Helical" evidence="13">
    <location>
        <begin position="126"/>
        <end position="148"/>
    </location>
</feature>
<evidence type="ECO:0000256" key="5">
    <source>
        <dbReference type="ARBA" id="ARBA00022448"/>
    </source>
</evidence>
<evidence type="ECO:0000256" key="11">
    <source>
        <dbReference type="ARBA" id="ARBA00023136"/>
    </source>
</evidence>
<evidence type="ECO:0000256" key="8">
    <source>
        <dbReference type="ARBA" id="ARBA00022692"/>
    </source>
</evidence>
<dbReference type="PANTHER" id="PTHR30070">
    <property type="entry name" value="HEME EXPORTER PROTEIN B"/>
    <property type="match status" value="1"/>
</dbReference>
<dbReference type="InterPro" id="IPR003544">
    <property type="entry name" value="Cyt_c_biogenesis_CcmB"/>
</dbReference>
<feature type="transmembrane region" description="Helical" evidence="13">
    <location>
        <begin position="155"/>
        <end position="175"/>
    </location>
</feature>
<dbReference type="InterPro" id="IPR026031">
    <property type="entry name" value="Cyt_c_CcmB_bac"/>
</dbReference>
<organism evidence="14 15">
    <name type="scientific">Acidocella aminolytica 101 = DSM 11237</name>
    <dbReference type="NCBI Taxonomy" id="1120923"/>
    <lineage>
        <taxon>Bacteria</taxon>
        <taxon>Pseudomonadati</taxon>
        <taxon>Pseudomonadota</taxon>
        <taxon>Alphaproteobacteria</taxon>
        <taxon>Acetobacterales</taxon>
        <taxon>Acidocellaceae</taxon>
        <taxon>Acidocella</taxon>
    </lineage>
</organism>
<dbReference type="NCBIfam" id="TIGR01190">
    <property type="entry name" value="ccmB"/>
    <property type="match status" value="1"/>
</dbReference>
<keyword evidence="15" id="KW-1185">Reference proteome</keyword>
<feature type="transmembrane region" description="Helical" evidence="13">
    <location>
        <begin position="20"/>
        <end position="37"/>
    </location>
</feature>
<feature type="transmembrane region" description="Helical" evidence="13">
    <location>
        <begin position="43"/>
        <end position="62"/>
    </location>
</feature>
<dbReference type="GO" id="GO:1903607">
    <property type="term" value="P:cytochrome c biosynthetic process"/>
    <property type="evidence" value="ECO:0007669"/>
    <property type="project" value="TreeGrafter"/>
</dbReference>
<evidence type="ECO:0000256" key="13">
    <source>
        <dbReference type="SAM" id="Phobius"/>
    </source>
</evidence>
<keyword evidence="10 13" id="KW-1133">Transmembrane helix</keyword>
<dbReference type="AlphaFoldDB" id="A0A0D6PHA7"/>
<keyword evidence="8 13" id="KW-0812">Transmembrane</keyword>